<dbReference type="EMBL" id="QNGE01006543">
    <property type="protein sequence ID" value="KAA3671393.1"/>
    <property type="molecule type" value="Genomic_DNA"/>
</dbReference>
<accession>A0A5J4N7E1</accession>
<keyword evidence="3" id="KW-1185">Reference proteome</keyword>
<feature type="region of interest" description="Disordered" evidence="1">
    <location>
        <begin position="132"/>
        <end position="154"/>
    </location>
</feature>
<dbReference type="Proteomes" id="UP000324629">
    <property type="component" value="Unassembled WGS sequence"/>
</dbReference>
<organism evidence="2 3">
    <name type="scientific">Paragonimus westermani</name>
    <dbReference type="NCBI Taxonomy" id="34504"/>
    <lineage>
        <taxon>Eukaryota</taxon>
        <taxon>Metazoa</taxon>
        <taxon>Spiralia</taxon>
        <taxon>Lophotrochozoa</taxon>
        <taxon>Platyhelminthes</taxon>
        <taxon>Trematoda</taxon>
        <taxon>Digenea</taxon>
        <taxon>Plagiorchiida</taxon>
        <taxon>Troglotremata</taxon>
        <taxon>Troglotrematidae</taxon>
        <taxon>Paragonimus</taxon>
    </lineage>
</organism>
<gene>
    <name evidence="2" type="ORF">DEA37_0008788</name>
</gene>
<evidence type="ECO:0000256" key="1">
    <source>
        <dbReference type="SAM" id="MobiDB-lite"/>
    </source>
</evidence>
<evidence type="ECO:0000313" key="2">
    <source>
        <dbReference type="EMBL" id="KAA3671393.1"/>
    </source>
</evidence>
<proteinExistence type="predicted"/>
<protein>
    <submittedName>
        <fullName evidence="2">Uncharacterized protein</fullName>
    </submittedName>
</protein>
<evidence type="ECO:0000313" key="3">
    <source>
        <dbReference type="Proteomes" id="UP000324629"/>
    </source>
</evidence>
<name>A0A5J4N7E1_9TREM</name>
<sequence>MSGLLSNSTRQRLLEHKTLDVEAAYDQAEALYLAQQQLHSVSPHEPIRYSHILRMPANRLPHRALFGDWCKVRGELILTNFSIEHQNGTYVLRKHPQQTDLDANQSDLPTNLSVNRPAVTKDDQAQFDSSHFGYEPVEKSSPKPHSLPYSSEPTACSVPIESREAVANASSHSMVSTSIKAWTPFLSASEQPVDATVRRQSSVLDNEEIQGTVDCTQFEVNNGDSNPSILNRLVCHLLEEHGLDVKHKTVSDMLTADLVLSGHNLTALARFARRLSRYRQQVGLSQLQLSNELAEHFNNEAMFSQSLLSR</sequence>
<dbReference type="AlphaFoldDB" id="A0A5J4N7E1"/>
<comment type="caution">
    <text evidence="2">The sequence shown here is derived from an EMBL/GenBank/DDBJ whole genome shotgun (WGS) entry which is preliminary data.</text>
</comment>
<reference evidence="2 3" key="1">
    <citation type="journal article" date="2019" name="Gigascience">
        <title>Whole-genome sequence of the oriental lung fluke Paragonimus westermani.</title>
        <authorList>
            <person name="Oey H."/>
            <person name="Zakrzewski M."/>
            <person name="Narain K."/>
            <person name="Devi K.R."/>
            <person name="Agatsuma T."/>
            <person name="Nawaratna S."/>
            <person name="Gobert G.N."/>
            <person name="Jones M.K."/>
            <person name="Ragan M.A."/>
            <person name="McManus D.P."/>
            <person name="Krause L."/>
        </authorList>
    </citation>
    <scope>NUCLEOTIDE SEQUENCE [LARGE SCALE GENOMIC DNA]</scope>
    <source>
        <strain evidence="2 3">IND2009</strain>
    </source>
</reference>